<dbReference type="PANTHER" id="PTHR30408:SF12">
    <property type="entry name" value="TYPE I RESTRICTION ENZYME MJAVIII SPECIFICITY SUBUNIT"/>
    <property type="match status" value="1"/>
</dbReference>
<dbReference type="eggNOG" id="COG0732">
    <property type="taxonomic scope" value="Bacteria"/>
</dbReference>
<comment type="similarity">
    <text evidence="1">Belongs to the type-I restriction system S methylase family.</text>
</comment>
<dbReference type="EMBL" id="JRYO01000154">
    <property type="protein sequence ID" value="KHE92041.1"/>
    <property type="molecule type" value="Genomic_DNA"/>
</dbReference>
<feature type="domain" description="Type I restriction modification DNA specificity" evidence="4">
    <location>
        <begin position="296"/>
        <end position="419"/>
    </location>
</feature>
<dbReference type="Pfam" id="PF01420">
    <property type="entry name" value="Methylase_S"/>
    <property type="match status" value="2"/>
</dbReference>
<evidence type="ECO:0000256" key="3">
    <source>
        <dbReference type="ARBA" id="ARBA00023125"/>
    </source>
</evidence>
<dbReference type="GO" id="GO:0003677">
    <property type="term" value="F:DNA binding"/>
    <property type="evidence" value="ECO:0007669"/>
    <property type="project" value="UniProtKB-KW"/>
</dbReference>
<dbReference type="AlphaFoldDB" id="A0A0B0EJ41"/>
<dbReference type="SUPFAM" id="SSF116734">
    <property type="entry name" value="DNA methylase specificity domain"/>
    <property type="match status" value="2"/>
</dbReference>
<name>A0A0B0EJ41_9BACT</name>
<sequence length="453" mass="51569">MKNNRLSDLDIQVIDGDRGVNYPKEKDFSEKGFCLFLNAKNVTNNGFKFDICQFISKERDLILGTGKLNRLDIVLTTRGTVGNIAFYDEKIPFEHIRINSGMVLLRNQDNNIDHKYLHHFLKSSFLKEQIERISFGSAQPQLTVKTINSIGISYPQQKETQRKIARILSTADAVIEKTEAAIAKYRAIKQGMLHDLFTRGIDVSTACPSERRGKLRPTYEDAPELYKESKLGWIPKEWEVERLDNYFGLLRSGLSRLLSEQDIGLPVLISGNIQENKIDFSCLRYWYENDPQGADTSAYVLQNGDILLCFINSIDQIGKVAIYEGYFRPCIYTTNLFRIKASEIVKPKFLYYLLSSNIVQNEIKAIVKPAVNQASFTTKDFCKIPVPIISDKEQNKISNNVEQIDTKIQTEQTYLHKLQQIKAGLMADLLSGKKNVETVETQNFASLPSPPLS</sequence>
<evidence type="ECO:0000256" key="1">
    <source>
        <dbReference type="ARBA" id="ARBA00010923"/>
    </source>
</evidence>
<evidence type="ECO:0000259" key="4">
    <source>
        <dbReference type="Pfam" id="PF01420"/>
    </source>
</evidence>
<dbReference type="GO" id="GO:0009307">
    <property type="term" value="P:DNA restriction-modification system"/>
    <property type="evidence" value="ECO:0007669"/>
    <property type="project" value="UniProtKB-KW"/>
</dbReference>
<accession>A0A0B0EJ41</accession>
<dbReference type="Gene3D" id="3.90.220.20">
    <property type="entry name" value="DNA methylase specificity domains"/>
    <property type="match status" value="2"/>
</dbReference>
<protein>
    <submittedName>
        <fullName evidence="5">Type-1 restriction enzyme EcoKI specificity protein</fullName>
    </submittedName>
</protein>
<dbReference type="InterPro" id="IPR052021">
    <property type="entry name" value="Type-I_RS_S_subunit"/>
</dbReference>
<dbReference type="PATRIC" id="fig|237368.3.peg.2387"/>
<keyword evidence="3" id="KW-0238">DNA-binding</keyword>
<feature type="domain" description="Type I restriction modification DNA specificity" evidence="4">
    <location>
        <begin position="21"/>
        <end position="178"/>
    </location>
</feature>
<dbReference type="Proteomes" id="UP000030652">
    <property type="component" value="Unassembled WGS sequence"/>
</dbReference>
<evidence type="ECO:0000313" key="5">
    <source>
        <dbReference type="EMBL" id="KHE92041.1"/>
    </source>
</evidence>
<evidence type="ECO:0000313" key="6">
    <source>
        <dbReference type="Proteomes" id="UP000030652"/>
    </source>
</evidence>
<organism evidence="5 6">
    <name type="scientific">Candidatus Scalindua brodae</name>
    <dbReference type="NCBI Taxonomy" id="237368"/>
    <lineage>
        <taxon>Bacteria</taxon>
        <taxon>Pseudomonadati</taxon>
        <taxon>Planctomycetota</taxon>
        <taxon>Candidatus Brocadiia</taxon>
        <taxon>Candidatus Brocadiales</taxon>
        <taxon>Candidatus Scalinduaceae</taxon>
        <taxon>Candidatus Scalindua</taxon>
    </lineage>
</organism>
<dbReference type="InterPro" id="IPR044946">
    <property type="entry name" value="Restrct_endonuc_typeI_TRD_sf"/>
</dbReference>
<reference evidence="5 6" key="1">
    <citation type="submission" date="2014-10" db="EMBL/GenBank/DDBJ databases">
        <title>Draft genome of anammox bacterium scalindua brodae, obtained using differential coverage binning of sequence data from two enrichment reactors.</title>
        <authorList>
            <person name="Speth D.R."/>
            <person name="Russ L."/>
            <person name="Kartal B."/>
            <person name="Op den Camp H.J."/>
            <person name="Dutilh B.E."/>
            <person name="Jetten M.S."/>
        </authorList>
    </citation>
    <scope>NUCLEOTIDE SEQUENCE [LARGE SCALE GENOMIC DNA]</scope>
    <source>
        <strain evidence="5">RU1</strain>
    </source>
</reference>
<dbReference type="InterPro" id="IPR000055">
    <property type="entry name" value="Restrct_endonuc_typeI_TRD"/>
</dbReference>
<dbReference type="CDD" id="cd17517">
    <property type="entry name" value="RMtype1_S_EcoKI_StySPI-TRD2-CR2_like"/>
    <property type="match status" value="1"/>
</dbReference>
<evidence type="ECO:0000256" key="2">
    <source>
        <dbReference type="ARBA" id="ARBA00022747"/>
    </source>
</evidence>
<proteinExistence type="inferred from homology"/>
<dbReference type="Gene3D" id="1.10.287.1120">
    <property type="entry name" value="Bipartite methylase S protein"/>
    <property type="match status" value="1"/>
</dbReference>
<dbReference type="REBASE" id="103257">
    <property type="entry name" value="S.SbrRU1ORF2213P"/>
</dbReference>
<gene>
    <name evidence="5" type="primary">hsdS_2</name>
    <name evidence="5" type="ORF">SCABRO_02212</name>
</gene>
<comment type="caution">
    <text evidence="5">The sequence shown here is derived from an EMBL/GenBank/DDBJ whole genome shotgun (WGS) entry which is preliminary data.</text>
</comment>
<keyword evidence="2" id="KW-0680">Restriction system</keyword>
<dbReference type="PANTHER" id="PTHR30408">
    <property type="entry name" value="TYPE-1 RESTRICTION ENZYME ECOKI SPECIFICITY PROTEIN"/>
    <property type="match status" value="1"/>
</dbReference>